<feature type="compositionally biased region" description="Basic and acidic residues" evidence="1">
    <location>
        <begin position="82"/>
        <end position="97"/>
    </location>
</feature>
<dbReference type="Gene3D" id="3.30.420.10">
    <property type="entry name" value="Ribonuclease H-like superfamily/Ribonuclease H"/>
    <property type="match status" value="1"/>
</dbReference>
<evidence type="ECO:0000256" key="1">
    <source>
        <dbReference type="SAM" id="MobiDB-lite"/>
    </source>
</evidence>
<evidence type="ECO:0000313" key="3">
    <source>
        <dbReference type="RefSeq" id="XP_029641909.1"/>
    </source>
</evidence>
<protein>
    <submittedName>
        <fullName evidence="3">Uncharacterized protein LOC115216580</fullName>
    </submittedName>
</protein>
<evidence type="ECO:0000313" key="2">
    <source>
        <dbReference type="Proteomes" id="UP000515154"/>
    </source>
</evidence>
<name>A0A6P7SUJ0_9MOLL</name>
<accession>A0A6P7SUJ0</accession>
<dbReference type="Proteomes" id="UP000515154">
    <property type="component" value="Linkage group LG1"/>
</dbReference>
<gene>
    <name evidence="3" type="primary">LOC115216580</name>
</gene>
<dbReference type="InterPro" id="IPR036397">
    <property type="entry name" value="RNaseH_sf"/>
</dbReference>
<organism evidence="2 3">
    <name type="scientific">Octopus sinensis</name>
    <name type="common">East Asian common octopus</name>
    <dbReference type="NCBI Taxonomy" id="2607531"/>
    <lineage>
        <taxon>Eukaryota</taxon>
        <taxon>Metazoa</taxon>
        <taxon>Spiralia</taxon>
        <taxon>Lophotrochozoa</taxon>
        <taxon>Mollusca</taxon>
        <taxon>Cephalopoda</taxon>
        <taxon>Coleoidea</taxon>
        <taxon>Octopodiformes</taxon>
        <taxon>Octopoda</taxon>
        <taxon>Incirrata</taxon>
        <taxon>Octopodidae</taxon>
        <taxon>Octopus</taxon>
    </lineage>
</organism>
<dbReference type="GO" id="GO:0003676">
    <property type="term" value="F:nucleic acid binding"/>
    <property type="evidence" value="ECO:0007669"/>
    <property type="project" value="InterPro"/>
</dbReference>
<feature type="region of interest" description="Disordered" evidence="1">
    <location>
        <begin position="82"/>
        <end position="107"/>
    </location>
</feature>
<keyword evidence="2" id="KW-1185">Reference proteome</keyword>
<dbReference type="PANTHER" id="PTHR46060">
    <property type="entry name" value="MARINER MOS1 TRANSPOSASE-LIKE PROTEIN"/>
    <property type="match status" value="1"/>
</dbReference>
<proteinExistence type="predicted"/>
<dbReference type="KEGG" id="osn:115216580"/>
<dbReference type="PANTHER" id="PTHR46060:SF1">
    <property type="entry name" value="MARINER MOS1 TRANSPOSASE-LIKE PROTEIN"/>
    <property type="match status" value="1"/>
</dbReference>
<dbReference type="AlphaFoldDB" id="A0A6P7SUJ0"/>
<dbReference type="InterPro" id="IPR052709">
    <property type="entry name" value="Transposase-MT_Hybrid"/>
</dbReference>
<reference evidence="3" key="1">
    <citation type="submission" date="2025-08" db="UniProtKB">
        <authorList>
            <consortium name="RefSeq"/>
        </authorList>
    </citation>
    <scope>IDENTIFICATION</scope>
</reference>
<sequence>MLMVNRRVIVEEVVCPLQISHGSPNEIIQDELYFHKVCAKWVTRELTAEGKRKRLEVGRLLLDRYDNEGRIITGDETRVHRYEAESKRQSRDWKHPDSPATKKFKTQSSARKVMLTHFGESKEYIQEDYLEKRCMFNSAR</sequence>
<dbReference type="RefSeq" id="XP_029641909.1">
    <property type="nucleotide sequence ID" value="XM_029786049.1"/>
</dbReference>